<evidence type="ECO:0008006" key="3">
    <source>
        <dbReference type="Google" id="ProtNLM"/>
    </source>
</evidence>
<evidence type="ECO:0000313" key="2">
    <source>
        <dbReference type="Proteomes" id="UP000481327"/>
    </source>
</evidence>
<comment type="caution">
    <text evidence="1">The sequence shown here is derived from an EMBL/GenBank/DDBJ whole genome shotgun (WGS) entry which is preliminary data.</text>
</comment>
<gene>
    <name evidence="1" type="ORF">F3168_05035</name>
</gene>
<protein>
    <recommendedName>
        <fullName evidence="3">MarR family transcriptional regulator</fullName>
    </recommendedName>
</protein>
<dbReference type="InterPro" id="IPR036390">
    <property type="entry name" value="WH_DNA-bd_sf"/>
</dbReference>
<dbReference type="OrthoDB" id="7594920at2"/>
<sequence length="209" mass="22904">MASGLPLVLSLADNDSPVSTPWLDAADGFVLPGDDDAVRMAVLRRATRRTDGFAVADMSDGTARTINALSADASRIAEQLARLAATEREMSLPARGVDAALVRRIIKLRRDRDRYFPAEIFADPAWDMLLDLVAARLESKRVPVSSLCIAAAVPTTTALRWVRSLTEAGLFERHIDPGDARRSYIDLSHDTVSAMMQYLRAFNAAFAMR</sequence>
<reference evidence="1 2" key="1">
    <citation type="submission" date="2019-09" db="EMBL/GenBank/DDBJ databases">
        <title>Polymorphobacter sp. isolated from a lake in China.</title>
        <authorList>
            <person name="Liu Z."/>
        </authorList>
    </citation>
    <scope>NUCLEOTIDE SEQUENCE [LARGE SCALE GENOMIC DNA]</scope>
    <source>
        <strain evidence="1 2">D40P</strain>
    </source>
</reference>
<dbReference type="AlphaFoldDB" id="A0A7C9KLZ2"/>
<evidence type="ECO:0000313" key="1">
    <source>
        <dbReference type="EMBL" id="MQT16624.1"/>
    </source>
</evidence>
<name>A0A7C9KLZ2_9SPHN</name>
<accession>A0A7C9KLZ2</accession>
<keyword evidence="2" id="KW-1185">Reference proteome</keyword>
<organism evidence="1 2">
    <name type="scientific">Sandarakinorhabdus fusca</name>
    <dbReference type="NCBI Taxonomy" id="1439888"/>
    <lineage>
        <taxon>Bacteria</taxon>
        <taxon>Pseudomonadati</taxon>
        <taxon>Pseudomonadota</taxon>
        <taxon>Alphaproteobacteria</taxon>
        <taxon>Sphingomonadales</taxon>
        <taxon>Sphingosinicellaceae</taxon>
        <taxon>Sandarakinorhabdus</taxon>
    </lineage>
</organism>
<dbReference type="InterPro" id="IPR036388">
    <property type="entry name" value="WH-like_DNA-bd_sf"/>
</dbReference>
<dbReference type="SUPFAM" id="SSF46785">
    <property type="entry name" value="Winged helix' DNA-binding domain"/>
    <property type="match status" value="1"/>
</dbReference>
<dbReference type="Proteomes" id="UP000481327">
    <property type="component" value="Unassembled WGS sequence"/>
</dbReference>
<dbReference type="Gene3D" id="1.10.10.10">
    <property type="entry name" value="Winged helix-like DNA-binding domain superfamily/Winged helix DNA-binding domain"/>
    <property type="match status" value="1"/>
</dbReference>
<dbReference type="EMBL" id="WIOL01000001">
    <property type="protein sequence ID" value="MQT16624.1"/>
    <property type="molecule type" value="Genomic_DNA"/>
</dbReference>
<proteinExistence type="predicted"/>
<dbReference type="RefSeq" id="WP_152577000.1">
    <property type="nucleotide sequence ID" value="NZ_JAATJI010000001.1"/>
</dbReference>